<dbReference type="GO" id="GO:0005886">
    <property type="term" value="C:plasma membrane"/>
    <property type="evidence" value="ECO:0007669"/>
    <property type="project" value="TreeGrafter"/>
</dbReference>
<feature type="transmembrane region" description="Helical" evidence="1">
    <location>
        <begin position="6"/>
        <end position="24"/>
    </location>
</feature>
<name>X1DZD1_9ZZZZ</name>
<comment type="caution">
    <text evidence="3">The sequence shown here is derived from an EMBL/GenBank/DDBJ whole genome shotgun (WGS) entry which is preliminary data.</text>
</comment>
<evidence type="ECO:0000256" key="1">
    <source>
        <dbReference type="SAM" id="Phobius"/>
    </source>
</evidence>
<feature type="domain" description="Prepilin peptidase A24 N-terminal" evidence="2">
    <location>
        <begin position="11"/>
        <end position="94"/>
    </location>
</feature>
<sequence length="125" mass="14213">MELMLVVAFALLGAVIGSFLNVCIDRLPTGKSLVYPPSHCDACQHRLAPKDLIPVFSYLWLRGHCRYCHEPIPRRIFWIEVGSGLLFALTYWHYGLSVEFAVATFYCCLFVVLGVIDLEHKLILN</sequence>
<keyword evidence="1" id="KW-1133">Transmembrane helix</keyword>
<dbReference type="AlphaFoldDB" id="X1DZD1"/>
<keyword evidence="1" id="KW-0472">Membrane</keyword>
<dbReference type="GO" id="GO:0004190">
    <property type="term" value="F:aspartic-type endopeptidase activity"/>
    <property type="evidence" value="ECO:0007669"/>
    <property type="project" value="TreeGrafter"/>
</dbReference>
<feature type="non-terminal residue" evidence="3">
    <location>
        <position position="125"/>
    </location>
</feature>
<proteinExistence type="predicted"/>
<keyword evidence="1" id="KW-0812">Transmembrane</keyword>
<dbReference type="InterPro" id="IPR010627">
    <property type="entry name" value="Prepilin_pept_A24_N"/>
</dbReference>
<dbReference type="PANTHER" id="PTHR30487">
    <property type="entry name" value="TYPE 4 PREPILIN-LIKE PROTEINS LEADER PEPTIDE-PROCESSING ENZYME"/>
    <property type="match status" value="1"/>
</dbReference>
<evidence type="ECO:0000259" key="2">
    <source>
        <dbReference type="Pfam" id="PF06750"/>
    </source>
</evidence>
<dbReference type="PANTHER" id="PTHR30487:SF0">
    <property type="entry name" value="PREPILIN LEADER PEPTIDASE_N-METHYLTRANSFERASE-RELATED"/>
    <property type="match status" value="1"/>
</dbReference>
<organism evidence="3">
    <name type="scientific">marine sediment metagenome</name>
    <dbReference type="NCBI Taxonomy" id="412755"/>
    <lineage>
        <taxon>unclassified sequences</taxon>
        <taxon>metagenomes</taxon>
        <taxon>ecological metagenomes</taxon>
    </lineage>
</organism>
<protein>
    <recommendedName>
        <fullName evidence="2">Prepilin peptidase A24 N-terminal domain-containing protein</fullName>
    </recommendedName>
</protein>
<accession>X1DZD1</accession>
<dbReference type="InterPro" id="IPR050882">
    <property type="entry name" value="Prepilin_peptidase/N-MTase"/>
</dbReference>
<feature type="transmembrane region" description="Helical" evidence="1">
    <location>
        <begin position="100"/>
        <end position="118"/>
    </location>
</feature>
<gene>
    <name evidence="3" type="ORF">S03H2_07837</name>
</gene>
<dbReference type="Pfam" id="PF06750">
    <property type="entry name" value="A24_N_bact"/>
    <property type="match status" value="1"/>
</dbReference>
<reference evidence="3" key="1">
    <citation type="journal article" date="2014" name="Front. Microbiol.">
        <title>High frequency of phylogenetically diverse reductive dehalogenase-homologous genes in deep subseafloor sedimentary metagenomes.</title>
        <authorList>
            <person name="Kawai M."/>
            <person name="Futagami T."/>
            <person name="Toyoda A."/>
            <person name="Takaki Y."/>
            <person name="Nishi S."/>
            <person name="Hori S."/>
            <person name="Arai W."/>
            <person name="Tsubouchi T."/>
            <person name="Morono Y."/>
            <person name="Uchiyama I."/>
            <person name="Ito T."/>
            <person name="Fujiyama A."/>
            <person name="Inagaki F."/>
            <person name="Takami H."/>
        </authorList>
    </citation>
    <scope>NUCLEOTIDE SEQUENCE</scope>
    <source>
        <strain evidence="3">Expedition CK06-06</strain>
    </source>
</reference>
<evidence type="ECO:0000313" key="3">
    <source>
        <dbReference type="EMBL" id="GAH26381.1"/>
    </source>
</evidence>
<dbReference type="EMBL" id="BARU01003692">
    <property type="protein sequence ID" value="GAH26381.1"/>
    <property type="molecule type" value="Genomic_DNA"/>
</dbReference>
<dbReference type="GO" id="GO:0006465">
    <property type="term" value="P:signal peptide processing"/>
    <property type="evidence" value="ECO:0007669"/>
    <property type="project" value="TreeGrafter"/>
</dbReference>